<keyword evidence="3" id="KW-0479">Metal-binding</keyword>
<dbReference type="InterPro" id="IPR038492">
    <property type="entry name" value="GBBH-like_N_sf"/>
</dbReference>
<evidence type="ECO:0000256" key="6">
    <source>
        <dbReference type="ARBA" id="ARBA00023004"/>
    </source>
</evidence>
<evidence type="ECO:0000256" key="3">
    <source>
        <dbReference type="ARBA" id="ARBA00022723"/>
    </source>
</evidence>
<dbReference type="AlphaFoldDB" id="A0A381PK63"/>
<dbReference type="GO" id="GO:0046872">
    <property type="term" value="F:metal ion binding"/>
    <property type="evidence" value="ECO:0007669"/>
    <property type="project" value="UniProtKB-KW"/>
</dbReference>
<accession>A0A381PK63</accession>
<organism evidence="8">
    <name type="scientific">marine metagenome</name>
    <dbReference type="NCBI Taxonomy" id="408172"/>
    <lineage>
        <taxon>unclassified sequences</taxon>
        <taxon>metagenomes</taxon>
        <taxon>ecological metagenomes</taxon>
    </lineage>
</organism>
<feature type="domain" description="TauD/TfdA-like" evidence="7">
    <location>
        <begin position="133"/>
        <end position="370"/>
    </location>
</feature>
<dbReference type="PANTHER" id="PTHR10696">
    <property type="entry name" value="GAMMA-BUTYROBETAINE HYDROXYLASE-RELATED"/>
    <property type="match status" value="1"/>
</dbReference>
<evidence type="ECO:0000256" key="4">
    <source>
        <dbReference type="ARBA" id="ARBA00022964"/>
    </source>
</evidence>
<dbReference type="Pfam" id="PF02668">
    <property type="entry name" value="TauD"/>
    <property type="match status" value="1"/>
</dbReference>
<dbReference type="GO" id="GO:0005739">
    <property type="term" value="C:mitochondrion"/>
    <property type="evidence" value="ECO:0007669"/>
    <property type="project" value="TreeGrafter"/>
</dbReference>
<keyword evidence="5" id="KW-0560">Oxidoreductase</keyword>
<dbReference type="InterPro" id="IPR042098">
    <property type="entry name" value="TauD-like_sf"/>
</dbReference>
<dbReference type="EMBL" id="UINC01001011">
    <property type="protein sequence ID" value="SUZ67416.1"/>
    <property type="molecule type" value="Genomic_DNA"/>
</dbReference>
<comment type="similarity">
    <text evidence="2">Belongs to the gamma-BBH/TMLD family.</text>
</comment>
<dbReference type="InterPro" id="IPR003819">
    <property type="entry name" value="TauD/TfdA-like"/>
</dbReference>
<dbReference type="InterPro" id="IPR050411">
    <property type="entry name" value="AlphaKG_dependent_hydroxylases"/>
</dbReference>
<dbReference type="GO" id="GO:0051213">
    <property type="term" value="F:dioxygenase activity"/>
    <property type="evidence" value="ECO:0007669"/>
    <property type="project" value="UniProtKB-KW"/>
</dbReference>
<protein>
    <recommendedName>
        <fullName evidence="7">TauD/TfdA-like domain-containing protein</fullName>
    </recommendedName>
</protein>
<evidence type="ECO:0000259" key="7">
    <source>
        <dbReference type="Pfam" id="PF02668"/>
    </source>
</evidence>
<gene>
    <name evidence="8" type="ORF">METZ01_LOCUS20270</name>
</gene>
<dbReference type="Gene3D" id="3.60.130.10">
    <property type="entry name" value="Clavaminate synthase-like"/>
    <property type="match status" value="1"/>
</dbReference>
<dbReference type="PANTHER" id="PTHR10696:SF25">
    <property type="entry name" value="OXIDOREDUCTASE AIM17-RELATED"/>
    <property type="match status" value="1"/>
</dbReference>
<name>A0A381PK63_9ZZZZ</name>
<sequence length="405" mass="45657">MKDLLTPDYYRYPWAALETVKILPRGGVLVIWPDGQQLECHPLWLRENAAGPDGIDPRSKENGLDVTDMDMSTTIGSASVDAGALVVEFVPEDRRASFHPGWLRHVAEELHLPFALLPEPKPWVVANLQEPPTHNGPSVLDDDRALAAWLHDLLEIGVARLTDLPCEREIVGLVGARIGALRDSNFGLTWHVSVDLDPNSTANTNSRLPAHSDLPTRETPPGFQLLHCLENDVTGGQSTMTDGLAVGQYLQTAEPDVFRWLTTLEWTFFNRDSNHDHRWTGPIIDKGDGRIPWTFRAFHPVRGFPAMASDALDDAYYSLRRFGDIANSDEFQIRYDLEPGDLIAFDNRRILHGREAFESREGIRQLRGTYLDTDEVYSRMRVLCRTLNMRPESLGFTHSKEAEDD</sequence>
<evidence type="ECO:0000313" key="8">
    <source>
        <dbReference type="EMBL" id="SUZ67416.1"/>
    </source>
</evidence>
<reference evidence="8" key="1">
    <citation type="submission" date="2018-05" db="EMBL/GenBank/DDBJ databases">
        <authorList>
            <person name="Lanie J.A."/>
            <person name="Ng W.-L."/>
            <person name="Kazmierczak K.M."/>
            <person name="Andrzejewski T.M."/>
            <person name="Davidsen T.M."/>
            <person name="Wayne K.J."/>
            <person name="Tettelin H."/>
            <person name="Glass J.I."/>
            <person name="Rusch D."/>
            <person name="Podicherti R."/>
            <person name="Tsui H.-C.T."/>
            <person name="Winkler M.E."/>
        </authorList>
    </citation>
    <scope>NUCLEOTIDE SEQUENCE</scope>
</reference>
<keyword evidence="4" id="KW-0223">Dioxygenase</keyword>
<comment type="cofactor">
    <cofactor evidence="1">
        <name>Fe(2+)</name>
        <dbReference type="ChEBI" id="CHEBI:29033"/>
    </cofactor>
</comment>
<proteinExistence type="inferred from homology"/>
<evidence type="ECO:0000256" key="1">
    <source>
        <dbReference type="ARBA" id="ARBA00001954"/>
    </source>
</evidence>
<evidence type="ECO:0000256" key="2">
    <source>
        <dbReference type="ARBA" id="ARBA00008654"/>
    </source>
</evidence>
<dbReference type="GO" id="GO:0045329">
    <property type="term" value="P:carnitine biosynthetic process"/>
    <property type="evidence" value="ECO:0007669"/>
    <property type="project" value="TreeGrafter"/>
</dbReference>
<dbReference type="SUPFAM" id="SSF51197">
    <property type="entry name" value="Clavaminate synthase-like"/>
    <property type="match status" value="1"/>
</dbReference>
<keyword evidence="6" id="KW-0408">Iron</keyword>
<dbReference type="Gene3D" id="3.30.2020.30">
    <property type="match status" value="1"/>
</dbReference>
<evidence type="ECO:0000256" key="5">
    <source>
        <dbReference type="ARBA" id="ARBA00023002"/>
    </source>
</evidence>